<dbReference type="InterPro" id="IPR007067">
    <property type="entry name" value="Tail_sheath"/>
</dbReference>
<dbReference type="InterPro" id="IPR035089">
    <property type="entry name" value="Phage_sheath_subtilisin"/>
</dbReference>
<dbReference type="EMBL" id="BLVP01000009">
    <property type="protein sequence ID" value="GFM37678.1"/>
    <property type="molecule type" value="Genomic_DNA"/>
</dbReference>
<evidence type="ECO:0000313" key="4">
    <source>
        <dbReference type="EMBL" id="GFM37678.1"/>
    </source>
</evidence>
<evidence type="ECO:0000259" key="3">
    <source>
        <dbReference type="Pfam" id="PF17482"/>
    </source>
</evidence>
<dbReference type="Pfam" id="PF17482">
    <property type="entry name" value="Phage_sheath_1C"/>
    <property type="match status" value="1"/>
</dbReference>
<protein>
    <submittedName>
        <fullName evidence="4">Tail protein</fullName>
    </submittedName>
</protein>
<evidence type="ECO:0000313" key="5">
    <source>
        <dbReference type="Proteomes" id="UP000503820"/>
    </source>
</evidence>
<sequence length="488" mass="51533">MPISFAQIPVTIRTPGQYVEFDNSLANKGLVRDMVRVLLLGQPLSTGTAAPLVPVRVLSADHAVALFGRGSMLAAMASAFKNANEDSDLWAVPVVDNIAGQAATGTVTISGAAVKAGTLLLYVGGTKVQTSVAVGASASTVAADLADAVNALPDLPVTATASAAVVTITARHKGEAMNALDMRTTYWQGDAVPAGLTVTIAGMSGGSGNPDVGDALTALGDVQYHHMITPWTDTANLAALEAELEDRWSATRQIEGQAWAALSGTHAALSTIGSGRNSEVLSIMGAQKSPTPPWVWASVYGAVAAYQLGIDPARPLQTLELPGVLAPQEPDRFTRAERNLLLYDGISTFLVAVDGTVSIERAITTYQLNSYGLPDPSYLDAETLATLSVLRSTLRARISQKFPRHKLADDGTRFGAGQAIVTPSIIRAELIALARAWEERGWVEQVDAFKHLLVVERNADDPTRVDVVLPPDLVNQLRVFAALVQFRV</sequence>
<proteinExistence type="inferred from homology"/>
<dbReference type="Proteomes" id="UP000503820">
    <property type="component" value="Unassembled WGS sequence"/>
</dbReference>
<feature type="domain" description="Tail sheath protein C-terminal" evidence="3">
    <location>
        <begin position="375"/>
        <end position="487"/>
    </location>
</feature>
<dbReference type="InterPro" id="IPR020287">
    <property type="entry name" value="Tail_sheath_C"/>
</dbReference>
<dbReference type="Pfam" id="PF04984">
    <property type="entry name" value="Phage_sheath_1"/>
    <property type="match status" value="1"/>
</dbReference>
<dbReference type="PIRSF" id="PIRSF007349">
    <property type="entry name" value="Tsp_L"/>
    <property type="match status" value="1"/>
</dbReference>
<gene>
    <name evidence="4" type="ORF">DSM19430T_23620</name>
</gene>
<dbReference type="RefSeq" id="WP_174410318.1">
    <property type="nucleotide sequence ID" value="NZ_BLVP01000009.1"/>
</dbReference>
<organism evidence="4 5">
    <name type="scientific">Desulfovibrio psychrotolerans</name>
    <dbReference type="NCBI Taxonomy" id="415242"/>
    <lineage>
        <taxon>Bacteria</taxon>
        <taxon>Pseudomonadati</taxon>
        <taxon>Thermodesulfobacteriota</taxon>
        <taxon>Desulfovibrionia</taxon>
        <taxon>Desulfovibrionales</taxon>
        <taxon>Desulfovibrionaceae</taxon>
        <taxon>Desulfovibrio</taxon>
    </lineage>
</organism>
<dbReference type="AlphaFoldDB" id="A0A7J0BVI3"/>
<evidence type="ECO:0000256" key="1">
    <source>
        <dbReference type="ARBA" id="ARBA00008005"/>
    </source>
</evidence>
<comment type="caution">
    <text evidence="4">The sequence shown here is derived from an EMBL/GenBank/DDBJ whole genome shotgun (WGS) entry which is preliminary data.</text>
</comment>
<comment type="similarity">
    <text evidence="1">Belongs to the myoviridae tail sheath protein family.</text>
</comment>
<keyword evidence="5" id="KW-1185">Reference proteome</keyword>
<reference evidence="4 5" key="1">
    <citation type="submission" date="2020-05" db="EMBL/GenBank/DDBJ databases">
        <title>Draft genome sequence of Desulfovibrio psychrotolerans JS1T.</title>
        <authorList>
            <person name="Ueno A."/>
            <person name="Tamazawa S."/>
            <person name="Tamamura S."/>
            <person name="Murakami T."/>
            <person name="Kiyama T."/>
            <person name="Inomata H."/>
            <person name="Amano Y."/>
            <person name="Miyakawa K."/>
            <person name="Tamaki H."/>
            <person name="Naganuma T."/>
            <person name="Kaneko K."/>
        </authorList>
    </citation>
    <scope>NUCLEOTIDE SEQUENCE [LARGE SCALE GENOMIC DNA]</scope>
    <source>
        <strain evidence="4 5">JS1</strain>
    </source>
</reference>
<name>A0A7J0BVI3_9BACT</name>
<evidence type="ECO:0000259" key="2">
    <source>
        <dbReference type="Pfam" id="PF04984"/>
    </source>
</evidence>
<accession>A0A7J0BVI3</accession>
<feature type="domain" description="Tail sheath protein subtilisin-like" evidence="2">
    <location>
        <begin position="205"/>
        <end position="365"/>
    </location>
</feature>